<protein>
    <submittedName>
        <fullName evidence="3">Putative retrotransposon hot spot (RHS) protein</fullName>
    </submittedName>
</protein>
<sequence>MLRVCVQCEVASCRGSSWRRGDGNGSERWEPQQSWTYGEVGYTREKDGGVQQSSAARLRLMVLTSDKEWPYTWAGSEHIFDCCVNCEVDRVWQIVKGGLTELLSTHPGAYFKPKRRVLIGTPGIGKSVNDGSYLLYQLLHCDVEELQVVVHCFGETAYVFDRTTKTVSKYDINEMSRSVIPSLWKHGMKVYIIYDVAKDGRNPSFFLFLSNGA</sequence>
<dbReference type="VEuPathDB" id="TriTrypDB:TCDM_11611"/>
<dbReference type="AlphaFoldDB" id="A0A2V2WPP5"/>
<dbReference type="VEuPathDB" id="TriTrypDB:C3747_74g192"/>
<name>A0A2V2WPP5_TRYCR</name>
<gene>
    <name evidence="3" type="ORF">C3747_74g192</name>
</gene>
<feature type="domain" description="Retrotransposon hot spot protein,C-terminal" evidence="1">
    <location>
        <begin position="117"/>
        <end position="205"/>
    </location>
</feature>
<proteinExistence type="predicted"/>
<dbReference type="Pfam" id="PF20445">
    <property type="entry name" value="RHS_N"/>
    <property type="match status" value="1"/>
</dbReference>
<dbReference type="InterPro" id="IPR046836">
    <property type="entry name" value="RHS_C"/>
</dbReference>
<dbReference type="InterPro" id="IPR046835">
    <property type="entry name" value="RHS_N"/>
</dbReference>
<evidence type="ECO:0000313" key="3">
    <source>
        <dbReference type="EMBL" id="PWV09813.1"/>
    </source>
</evidence>
<dbReference type="VEuPathDB" id="TriTrypDB:TcYC6_0104220"/>
<dbReference type="Pfam" id="PF07999">
    <property type="entry name" value="RHSP"/>
    <property type="match status" value="1"/>
</dbReference>
<dbReference type="EMBL" id="PRFC01000074">
    <property type="protein sequence ID" value="PWV09813.1"/>
    <property type="molecule type" value="Genomic_DNA"/>
</dbReference>
<dbReference type="VEuPathDB" id="TriTrypDB:TcCL_Unassigned01032"/>
<organism evidence="3 4">
    <name type="scientific">Trypanosoma cruzi</name>
    <dbReference type="NCBI Taxonomy" id="5693"/>
    <lineage>
        <taxon>Eukaryota</taxon>
        <taxon>Discoba</taxon>
        <taxon>Euglenozoa</taxon>
        <taxon>Kinetoplastea</taxon>
        <taxon>Metakinetoplastina</taxon>
        <taxon>Trypanosomatida</taxon>
        <taxon>Trypanosomatidae</taxon>
        <taxon>Trypanosoma</taxon>
        <taxon>Schizotrypanum</taxon>
    </lineage>
</organism>
<dbReference type="NCBIfam" id="TIGR01631">
    <property type="entry name" value="Trypano_RHS"/>
    <property type="match status" value="1"/>
</dbReference>
<dbReference type="InterPro" id="IPR006518">
    <property type="entry name" value="Trypano_RHS"/>
</dbReference>
<feature type="domain" description="Retrotransposon hot spot protein N-terminal" evidence="2">
    <location>
        <begin position="30"/>
        <end position="109"/>
    </location>
</feature>
<evidence type="ECO:0000259" key="2">
    <source>
        <dbReference type="Pfam" id="PF20445"/>
    </source>
</evidence>
<dbReference type="VEuPathDB" id="TriTrypDB:ECC02_012995"/>
<evidence type="ECO:0000259" key="1">
    <source>
        <dbReference type="Pfam" id="PF07999"/>
    </source>
</evidence>
<comment type="caution">
    <text evidence="3">The sequence shown here is derived from an EMBL/GenBank/DDBJ whole genome shotgun (WGS) entry which is preliminary data.</text>
</comment>
<evidence type="ECO:0000313" key="4">
    <source>
        <dbReference type="Proteomes" id="UP000246078"/>
    </source>
</evidence>
<dbReference type="VEuPathDB" id="TriTrypDB:TCSYLVIO_000592"/>
<accession>A0A2V2WPP5</accession>
<reference evidence="3 4" key="1">
    <citation type="journal article" date="2018" name="Microb. Genom.">
        <title>Expanding an expanded genome: long-read sequencing of Trypanosoma cruzi.</title>
        <authorList>
            <person name="Berna L."/>
            <person name="Rodriguez M."/>
            <person name="Chiribao M.L."/>
            <person name="Parodi-Talice A."/>
            <person name="Pita S."/>
            <person name="Rijo G."/>
            <person name="Alvarez-Valin F."/>
            <person name="Robello C."/>
        </authorList>
    </citation>
    <scope>NUCLEOTIDE SEQUENCE [LARGE SCALE GENOMIC DNA]</scope>
    <source>
        <strain evidence="3 4">TCC</strain>
    </source>
</reference>
<dbReference type="Proteomes" id="UP000246078">
    <property type="component" value="Unassembled WGS sequence"/>
</dbReference>
<dbReference type="VEuPathDB" id="TriTrypDB:C4B63_560g1"/>